<dbReference type="Proteomes" id="UP001428817">
    <property type="component" value="Unassembled WGS sequence"/>
</dbReference>
<sequence length="130" mass="14257">MYKNVIPEVDPRLPAGQLLDPYTGHAEHCLKGSPIAGTEFREAQLPGIAQVHHPAGNTDQFTGGGIRLEPLMRIPDFAQGVRARQHHGIRVDAIVEHGRALGPAHPDLLGKIRIGRSVGRYVIRHAAQRY</sequence>
<dbReference type="EMBL" id="BAABJP010000043">
    <property type="protein sequence ID" value="GAA5170019.1"/>
    <property type="molecule type" value="Genomic_DNA"/>
</dbReference>
<keyword evidence="2" id="KW-1185">Reference proteome</keyword>
<name>A0ABP9R0G9_9PSEU</name>
<reference evidence="2" key="1">
    <citation type="journal article" date="2019" name="Int. J. Syst. Evol. Microbiol.">
        <title>The Global Catalogue of Microorganisms (GCM) 10K type strain sequencing project: providing services to taxonomists for standard genome sequencing and annotation.</title>
        <authorList>
            <consortium name="The Broad Institute Genomics Platform"/>
            <consortium name="The Broad Institute Genome Sequencing Center for Infectious Disease"/>
            <person name="Wu L."/>
            <person name="Ma J."/>
        </authorList>
    </citation>
    <scope>NUCLEOTIDE SEQUENCE [LARGE SCALE GENOMIC DNA]</scope>
    <source>
        <strain evidence="2">JCM 18303</strain>
    </source>
</reference>
<organism evidence="1 2">
    <name type="scientific">Pseudonocardia eucalypti</name>
    <dbReference type="NCBI Taxonomy" id="648755"/>
    <lineage>
        <taxon>Bacteria</taxon>
        <taxon>Bacillati</taxon>
        <taxon>Actinomycetota</taxon>
        <taxon>Actinomycetes</taxon>
        <taxon>Pseudonocardiales</taxon>
        <taxon>Pseudonocardiaceae</taxon>
        <taxon>Pseudonocardia</taxon>
    </lineage>
</organism>
<proteinExistence type="predicted"/>
<evidence type="ECO:0000313" key="2">
    <source>
        <dbReference type="Proteomes" id="UP001428817"/>
    </source>
</evidence>
<evidence type="ECO:0000313" key="1">
    <source>
        <dbReference type="EMBL" id="GAA5170019.1"/>
    </source>
</evidence>
<comment type="caution">
    <text evidence="1">The sequence shown here is derived from an EMBL/GenBank/DDBJ whole genome shotgun (WGS) entry which is preliminary data.</text>
</comment>
<accession>A0ABP9R0G9</accession>
<protein>
    <submittedName>
        <fullName evidence="1">Uncharacterized protein</fullName>
    </submittedName>
</protein>
<gene>
    <name evidence="1" type="ORF">GCM10023321_66500</name>
</gene>